<dbReference type="CDD" id="cd12148">
    <property type="entry name" value="fungal_TF_MHR"/>
    <property type="match status" value="1"/>
</dbReference>
<evidence type="ECO:0000256" key="5">
    <source>
        <dbReference type="ARBA" id="ARBA00023136"/>
    </source>
</evidence>
<dbReference type="GO" id="GO:0016810">
    <property type="term" value="F:hydrolase activity, acting on carbon-nitrogen (but not peptide) bonds"/>
    <property type="evidence" value="ECO:0007669"/>
    <property type="project" value="InterPro"/>
</dbReference>
<dbReference type="PROSITE" id="PS00463">
    <property type="entry name" value="ZN2_CY6_FUNGAL_1"/>
    <property type="match status" value="1"/>
</dbReference>
<evidence type="ECO:0000256" key="9">
    <source>
        <dbReference type="SAM" id="MobiDB-lite"/>
    </source>
</evidence>
<evidence type="ECO:0000256" key="4">
    <source>
        <dbReference type="ARBA" id="ARBA00022723"/>
    </source>
</evidence>
<dbReference type="PANTHER" id="PTHR46910:SF38">
    <property type="entry name" value="ZN(2)-C6 FUNGAL-TYPE DOMAIN-CONTAINING PROTEIN"/>
    <property type="match status" value="1"/>
</dbReference>
<sequence>MSSNDDEYNDHDQNPSSKKRRVQRACDICRRKKIRCDGVQMPENRCSNCIAYNFDCTYVEAAKAGSSHNAGLFVLTDDGRRNEDLPKGSSSCFRRFSGLMFDRYVESLENRLEKMDKLLHRLMPEADFTKEVGGGFDRETWSIEKLPTSLDSGNIPELMRPKGGACHPRDIATSAIRAYNEVDDKLLEDDFDHLTLVDNLQQKIEAESGGYRFFGKSSGAQLIKTAMDLKHGHTGYMQRDPLGSKRSEFWTTRPWESAGNILDGRFPSYSFPEDDLLSSLVELYFANVNIFLPLLHRPTFERSIRENLHMKDEMFGAVLLLVCAVASRYSNDMRVLLDGEESRHSSGWKWFDQVQLVRKSLLSPPSLYDLQFYCLFTEFLQGSSAPQASWTMVGIGIRLAQDVGAHRRRRIFSPNTVEDELWKRAFWGLDEDIDIDFPAECDDEYWEHPDPEQAFKQPPGKPSFVAFFNSFLRLNQLLSFCLRTIYSINKSKILLGFVGQQWEQHIVAELDSALNKWVDSIPDHLRWDPNRDNPVFFNQSAYLYIAYYHLQILIHRPFIPTPRNPSPLLFPSLAICTNAARSCSHVVDIQSRKGSKIPGVGIPVFTAGIVLLFNIWGGKRSGLSIDPNREMGDVHKCMRVLRSMESSWHFAGRLWDILYELASVGDLPLPKASPTPTNKRERDSDSPRSVTPAGGSPSSGVTDVPATRAIVGSRRISNKESVSRKSPKSLSSESSAAQSSPLPAPVASSSSQQLFSLPMYSDELGRIPLHGQVSFSNQVQAPDSHGWYAGSSSHGQVPSDGSGVQSDFSFMSQPFYEQVPPPGYTSTHYEYGRNSDMHEMMPIADSTQIRQPPPQIMDSRPHELLDNDTITMWSNAPSGFDRSFILNPLPFAPPLSTAVLPIVTMLASVFITLTLTAFAIAAPQKRQLAQVVSSCTQPNTVALTFDDGPWEYAEVVSDALTSKGIKGTFFYNGNNYECIYDQAEIDRVKYVYNAGHQVASHTWSHADLTTLTWDQIHDEMWRVEQALQRIVGVVPAFMRPPYGNYNDLVLQASYIRGQKVVLWDFDSGDSVGASVQDSESTYDSTISQHPSTLLALNHETYETTAYDVLPYAIEKLQAAGYNMVTLAECLGESPYQSVGNAGVDDGSWGC</sequence>
<keyword evidence="10" id="KW-1133">Transmembrane helix</keyword>
<evidence type="ECO:0000256" key="8">
    <source>
        <dbReference type="ARBA" id="ARBA00023316"/>
    </source>
</evidence>
<dbReference type="STRING" id="47428.A0A284RMH3"/>
<evidence type="ECO:0000256" key="3">
    <source>
        <dbReference type="ARBA" id="ARBA00022622"/>
    </source>
</evidence>
<dbReference type="Proteomes" id="UP000219338">
    <property type="component" value="Unassembled WGS sequence"/>
</dbReference>
<reference evidence="14" key="1">
    <citation type="journal article" date="2017" name="Nat. Ecol. Evol.">
        <title>Genome expansion and lineage-specific genetic innovations in the forest pathogenic fungi Armillaria.</title>
        <authorList>
            <person name="Sipos G."/>
            <person name="Prasanna A.N."/>
            <person name="Walter M.C."/>
            <person name="O'Connor E."/>
            <person name="Balint B."/>
            <person name="Krizsan K."/>
            <person name="Kiss B."/>
            <person name="Hess J."/>
            <person name="Varga T."/>
            <person name="Slot J."/>
            <person name="Riley R."/>
            <person name="Boka B."/>
            <person name="Rigling D."/>
            <person name="Barry K."/>
            <person name="Lee J."/>
            <person name="Mihaltcheva S."/>
            <person name="LaButti K."/>
            <person name="Lipzen A."/>
            <person name="Waldron R."/>
            <person name="Moloney N.M."/>
            <person name="Sperisen C."/>
            <person name="Kredics L."/>
            <person name="Vagvoelgyi C."/>
            <person name="Patrignani A."/>
            <person name="Fitzpatrick D."/>
            <person name="Nagy I."/>
            <person name="Doyle S."/>
            <person name="Anderson J.B."/>
            <person name="Grigoriev I.V."/>
            <person name="Gueldener U."/>
            <person name="Muensterkoetter M."/>
            <person name="Nagy L.G."/>
        </authorList>
    </citation>
    <scope>NUCLEOTIDE SEQUENCE [LARGE SCALE GENOMIC DNA]</scope>
    <source>
        <strain evidence="14">C18/9</strain>
    </source>
</reference>
<feature type="domain" description="NodB homology" evidence="12">
    <location>
        <begin position="939"/>
        <end position="1124"/>
    </location>
</feature>
<evidence type="ECO:0000259" key="12">
    <source>
        <dbReference type="PROSITE" id="PS51677"/>
    </source>
</evidence>
<keyword evidence="3" id="KW-0336">GPI-anchor</keyword>
<dbReference type="GO" id="GO:0098552">
    <property type="term" value="C:side of membrane"/>
    <property type="evidence" value="ECO:0007669"/>
    <property type="project" value="UniProtKB-KW"/>
</dbReference>
<dbReference type="InterPro" id="IPR001138">
    <property type="entry name" value="Zn2Cys6_DnaBD"/>
</dbReference>
<evidence type="ECO:0000256" key="7">
    <source>
        <dbReference type="ARBA" id="ARBA00023288"/>
    </source>
</evidence>
<dbReference type="GO" id="GO:0071555">
    <property type="term" value="P:cell wall organization"/>
    <property type="evidence" value="ECO:0007669"/>
    <property type="project" value="UniProtKB-KW"/>
</dbReference>
<evidence type="ECO:0000259" key="11">
    <source>
        <dbReference type="PROSITE" id="PS50048"/>
    </source>
</evidence>
<dbReference type="Pfam" id="PF04082">
    <property type="entry name" value="Fungal_trans"/>
    <property type="match status" value="1"/>
</dbReference>
<dbReference type="InterPro" id="IPR036864">
    <property type="entry name" value="Zn2-C6_fun-type_DNA-bd_sf"/>
</dbReference>
<dbReference type="GO" id="GO:0005975">
    <property type="term" value="P:carbohydrate metabolic process"/>
    <property type="evidence" value="ECO:0007669"/>
    <property type="project" value="InterPro"/>
</dbReference>
<name>A0A284RMH3_ARMOS</name>
<protein>
    <submittedName>
        <fullName evidence="13">Uncharacterized protein</fullName>
    </submittedName>
</protein>
<keyword evidence="4" id="KW-0479">Metal-binding</keyword>
<dbReference type="InterPro" id="IPR002509">
    <property type="entry name" value="NODB_dom"/>
</dbReference>
<dbReference type="GO" id="GO:0003677">
    <property type="term" value="F:DNA binding"/>
    <property type="evidence" value="ECO:0007669"/>
    <property type="project" value="InterPro"/>
</dbReference>
<evidence type="ECO:0000256" key="10">
    <source>
        <dbReference type="SAM" id="Phobius"/>
    </source>
</evidence>
<dbReference type="SUPFAM" id="SSF88713">
    <property type="entry name" value="Glycoside hydrolase/deacetylase"/>
    <property type="match status" value="1"/>
</dbReference>
<dbReference type="GO" id="GO:0006351">
    <property type="term" value="P:DNA-templated transcription"/>
    <property type="evidence" value="ECO:0007669"/>
    <property type="project" value="InterPro"/>
</dbReference>
<keyword evidence="10" id="KW-0812">Transmembrane</keyword>
<evidence type="ECO:0000313" key="13">
    <source>
        <dbReference type="EMBL" id="SJL09948.1"/>
    </source>
</evidence>
<keyword evidence="6" id="KW-0539">Nucleus</keyword>
<dbReference type="PANTHER" id="PTHR46910">
    <property type="entry name" value="TRANSCRIPTION FACTOR PDR1"/>
    <property type="match status" value="1"/>
</dbReference>
<dbReference type="OMA" id="QACWTII"/>
<keyword evidence="8" id="KW-0961">Cell wall biogenesis/degradation</keyword>
<dbReference type="GO" id="GO:0005886">
    <property type="term" value="C:plasma membrane"/>
    <property type="evidence" value="ECO:0007669"/>
    <property type="project" value="UniProtKB-SubCell"/>
</dbReference>
<dbReference type="Gene3D" id="4.10.240.10">
    <property type="entry name" value="Zn(2)-C6 fungal-type DNA-binding domain"/>
    <property type="match status" value="1"/>
</dbReference>
<dbReference type="SUPFAM" id="SSF57701">
    <property type="entry name" value="Zn2/Cys6 DNA-binding domain"/>
    <property type="match status" value="1"/>
</dbReference>
<dbReference type="PROSITE" id="PS50048">
    <property type="entry name" value="ZN2_CY6_FUNGAL_2"/>
    <property type="match status" value="1"/>
</dbReference>
<keyword evidence="5 10" id="KW-0472">Membrane</keyword>
<dbReference type="InterPro" id="IPR050987">
    <property type="entry name" value="AtrR-like"/>
</dbReference>
<dbReference type="Gene3D" id="3.20.20.370">
    <property type="entry name" value="Glycoside hydrolase/deacetylase"/>
    <property type="match status" value="1"/>
</dbReference>
<keyword evidence="14" id="KW-1185">Reference proteome</keyword>
<dbReference type="InterPro" id="IPR007219">
    <property type="entry name" value="XnlR_reg_dom"/>
</dbReference>
<proteinExistence type="predicted"/>
<dbReference type="CDD" id="cd00067">
    <property type="entry name" value="GAL4"/>
    <property type="match status" value="1"/>
</dbReference>
<evidence type="ECO:0000313" key="14">
    <source>
        <dbReference type="Proteomes" id="UP000219338"/>
    </source>
</evidence>
<dbReference type="PROSITE" id="PS51677">
    <property type="entry name" value="NODB"/>
    <property type="match status" value="1"/>
</dbReference>
<keyword evidence="2" id="KW-1003">Cell membrane</keyword>
<organism evidence="13 14">
    <name type="scientific">Armillaria ostoyae</name>
    <name type="common">Armillaria root rot fungus</name>
    <dbReference type="NCBI Taxonomy" id="47428"/>
    <lineage>
        <taxon>Eukaryota</taxon>
        <taxon>Fungi</taxon>
        <taxon>Dikarya</taxon>
        <taxon>Basidiomycota</taxon>
        <taxon>Agaricomycotina</taxon>
        <taxon>Agaricomycetes</taxon>
        <taxon>Agaricomycetidae</taxon>
        <taxon>Agaricales</taxon>
        <taxon>Marasmiineae</taxon>
        <taxon>Physalacriaceae</taxon>
        <taxon>Armillaria</taxon>
    </lineage>
</organism>
<feature type="domain" description="Zn(2)-C6 fungal-type" evidence="11">
    <location>
        <begin position="25"/>
        <end position="58"/>
    </location>
</feature>
<comment type="subcellular location">
    <subcellularLocation>
        <location evidence="1">Cell membrane</location>
        <topology evidence="1">Lipid-anchor</topology>
        <topology evidence="1">GPI-anchor</topology>
    </subcellularLocation>
</comment>
<dbReference type="EMBL" id="FUEG01000011">
    <property type="protein sequence ID" value="SJL09948.1"/>
    <property type="molecule type" value="Genomic_DNA"/>
</dbReference>
<feature type="region of interest" description="Disordered" evidence="9">
    <location>
        <begin position="669"/>
        <end position="748"/>
    </location>
</feature>
<feature type="compositionally biased region" description="Low complexity" evidence="9">
    <location>
        <begin position="728"/>
        <end position="748"/>
    </location>
</feature>
<dbReference type="GO" id="GO:0008270">
    <property type="term" value="F:zinc ion binding"/>
    <property type="evidence" value="ECO:0007669"/>
    <property type="project" value="InterPro"/>
</dbReference>
<keyword evidence="7" id="KW-0449">Lipoprotein</keyword>
<dbReference type="GO" id="GO:0000981">
    <property type="term" value="F:DNA-binding transcription factor activity, RNA polymerase II-specific"/>
    <property type="evidence" value="ECO:0007669"/>
    <property type="project" value="InterPro"/>
</dbReference>
<dbReference type="CDD" id="cd10951">
    <property type="entry name" value="CE4_ClCDA_like"/>
    <property type="match status" value="1"/>
</dbReference>
<dbReference type="AlphaFoldDB" id="A0A284RMH3"/>
<evidence type="ECO:0000256" key="2">
    <source>
        <dbReference type="ARBA" id="ARBA00022475"/>
    </source>
</evidence>
<evidence type="ECO:0000256" key="1">
    <source>
        <dbReference type="ARBA" id="ARBA00004609"/>
    </source>
</evidence>
<accession>A0A284RMH3</accession>
<evidence type="ECO:0000256" key="6">
    <source>
        <dbReference type="ARBA" id="ARBA00023242"/>
    </source>
</evidence>
<gene>
    <name evidence="13" type="ORF">ARMOST_13330</name>
</gene>
<dbReference type="SMART" id="SM00066">
    <property type="entry name" value="GAL4"/>
    <property type="match status" value="1"/>
</dbReference>
<dbReference type="Pfam" id="PF00172">
    <property type="entry name" value="Zn_clus"/>
    <property type="match status" value="1"/>
</dbReference>
<feature type="transmembrane region" description="Helical" evidence="10">
    <location>
        <begin position="898"/>
        <end position="921"/>
    </location>
</feature>
<dbReference type="OrthoDB" id="4456959at2759"/>
<dbReference type="InterPro" id="IPR011330">
    <property type="entry name" value="Glyco_hydro/deAcase_b/a-brl"/>
</dbReference>
<keyword evidence="3" id="KW-0325">Glycoprotein</keyword>
<dbReference type="Pfam" id="PF01522">
    <property type="entry name" value="Polysacc_deac_1"/>
    <property type="match status" value="1"/>
</dbReference>